<evidence type="ECO:0000313" key="7">
    <source>
        <dbReference type="Proteomes" id="UP001197875"/>
    </source>
</evidence>
<dbReference type="EMBL" id="JAJEPR010000007">
    <property type="protein sequence ID" value="MCC2189361.1"/>
    <property type="molecule type" value="Genomic_DNA"/>
</dbReference>
<evidence type="ECO:0000256" key="3">
    <source>
        <dbReference type="ARBA" id="ARBA00022884"/>
    </source>
</evidence>
<dbReference type="Pfam" id="PF17953">
    <property type="entry name" value="Csm4_C"/>
    <property type="match status" value="1"/>
</dbReference>
<organism evidence="6 7">
    <name type="scientific">Fusicatenibacter faecihominis</name>
    <dbReference type="NCBI Taxonomy" id="2881276"/>
    <lineage>
        <taxon>Bacteria</taxon>
        <taxon>Bacillati</taxon>
        <taxon>Bacillota</taxon>
        <taxon>Clostridia</taxon>
        <taxon>Lachnospirales</taxon>
        <taxon>Lachnospiraceae</taxon>
        <taxon>Fusicatenibacter</taxon>
    </lineage>
</organism>
<evidence type="ECO:0000313" key="6">
    <source>
        <dbReference type="EMBL" id="MCC2189361.1"/>
    </source>
</evidence>
<protein>
    <recommendedName>
        <fullName evidence="2">CRISPR system Cms protein Csm4</fullName>
    </recommendedName>
</protein>
<dbReference type="AlphaFoldDB" id="A0AAE3DRS8"/>
<evidence type="ECO:0000259" key="5">
    <source>
        <dbReference type="Pfam" id="PF17953"/>
    </source>
</evidence>
<dbReference type="NCBIfam" id="TIGR01903">
    <property type="entry name" value="cas5_csm4"/>
    <property type="match status" value="1"/>
</dbReference>
<dbReference type="InterPro" id="IPR005510">
    <property type="entry name" value="Csm4"/>
</dbReference>
<dbReference type="GO" id="GO:0003723">
    <property type="term" value="F:RNA binding"/>
    <property type="evidence" value="ECO:0007669"/>
    <property type="project" value="UniProtKB-KW"/>
</dbReference>
<sequence>MYKLEFQNGVRFGKGNLENAELTFHADTLFSALFMEALKLGMEREFLGYVRKNELLFSDAFPYKERRYYIPKPMISYKAVKDEKKGNSVEKKRFKKMKYIPQEYLENFLKGEYPEEELKEEQKFGVHSMKVSVGLRGNEESEPYRVNAFYFSEGNGLYLILAYQELEAVELFKKLLDSLSYSGLGGKRSAGLGRFEYMEHEMPDELKEKLQKKADKYMLLSVALPEDQEMEKILENASYSVLKRSGFVSSETYAEQQRRKRDLYVFDAGSCFEKMFEGRLIEEREGGRHSVFRYEKALFLGVDI</sequence>
<proteinExistence type="inferred from homology"/>
<feature type="domain" description="Csm4 C-terminal" evidence="5">
    <location>
        <begin position="212"/>
        <end position="302"/>
    </location>
</feature>
<reference evidence="6 7" key="1">
    <citation type="submission" date="2021-10" db="EMBL/GenBank/DDBJ databases">
        <title>Anaerobic single-cell dispensing facilitates the cultivation of human gut bacteria.</title>
        <authorList>
            <person name="Afrizal A."/>
        </authorList>
    </citation>
    <scope>NUCLEOTIDE SEQUENCE [LARGE SCALE GENOMIC DNA]</scope>
    <source>
        <strain evidence="6 7">CLA-AA-H277</strain>
    </source>
</reference>
<name>A0AAE3DRS8_9FIRM</name>
<comment type="caution">
    <text evidence="6">The sequence shown here is derived from an EMBL/GenBank/DDBJ whole genome shotgun (WGS) entry which is preliminary data.</text>
</comment>
<dbReference type="RefSeq" id="WP_227614719.1">
    <property type="nucleotide sequence ID" value="NZ_JAJEPR010000007.1"/>
</dbReference>
<dbReference type="Proteomes" id="UP001197875">
    <property type="component" value="Unassembled WGS sequence"/>
</dbReference>
<keyword evidence="4" id="KW-0051">Antiviral defense</keyword>
<evidence type="ECO:0000256" key="1">
    <source>
        <dbReference type="ARBA" id="ARBA00005772"/>
    </source>
</evidence>
<comment type="similarity">
    <text evidence="1">Belongs to the CRISPR-associated Csm4 family.</text>
</comment>
<gene>
    <name evidence="6" type="primary">csm4</name>
    <name evidence="6" type="ORF">LKD71_05980</name>
</gene>
<keyword evidence="3" id="KW-0694">RNA-binding</keyword>
<accession>A0AAE3DRS8</accession>
<dbReference type="InterPro" id="IPR040932">
    <property type="entry name" value="Csm4_C"/>
</dbReference>
<evidence type="ECO:0000256" key="2">
    <source>
        <dbReference type="ARBA" id="ARBA00016109"/>
    </source>
</evidence>
<dbReference type="GO" id="GO:0051607">
    <property type="term" value="P:defense response to virus"/>
    <property type="evidence" value="ECO:0007669"/>
    <property type="project" value="UniProtKB-KW"/>
</dbReference>
<keyword evidence="7" id="KW-1185">Reference proteome</keyword>
<evidence type="ECO:0000256" key="4">
    <source>
        <dbReference type="ARBA" id="ARBA00023118"/>
    </source>
</evidence>